<gene>
    <name evidence="6" type="ORF">GCM10010102_44620</name>
</gene>
<dbReference type="EMBL" id="BMPT01000030">
    <property type="protein sequence ID" value="GGM44226.1"/>
    <property type="molecule type" value="Genomic_DNA"/>
</dbReference>
<dbReference type="GO" id="GO:0030246">
    <property type="term" value="F:carbohydrate binding"/>
    <property type="evidence" value="ECO:0007669"/>
    <property type="project" value="InterPro"/>
</dbReference>
<dbReference type="InterPro" id="IPR013780">
    <property type="entry name" value="Glyco_hydro_b"/>
</dbReference>
<organism evidence="6 7">
    <name type="scientific">Promicromonospora citrea</name>
    <dbReference type="NCBI Taxonomy" id="43677"/>
    <lineage>
        <taxon>Bacteria</taxon>
        <taxon>Bacillati</taxon>
        <taxon>Actinomycetota</taxon>
        <taxon>Actinomycetes</taxon>
        <taxon>Micrococcales</taxon>
        <taxon>Promicromonosporaceae</taxon>
        <taxon>Promicromonospora</taxon>
    </lineage>
</organism>
<accession>A0A8H9GV42</accession>
<dbReference type="Gene3D" id="2.60.40.1760">
    <property type="entry name" value="glycosyl hydrolase (family 31)"/>
    <property type="match status" value="1"/>
</dbReference>
<dbReference type="InterPro" id="IPR048395">
    <property type="entry name" value="Glyco_hydro_31_C"/>
</dbReference>
<feature type="domain" description="Glycosyl hydrolase family 31 C-terminal" evidence="5">
    <location>
        <begin position="597"/>
        <end position="682"/>
    </location>
</feature>
<comment type="similarity">
    <text evidence="1 2">Belongs to the glycosyl hydrolase 31 family.</text>
</comment>
<dbReference type="SUPFAM" id="SSF51011">
    <property type="entry name" value="Glycosyl hydrolase domain"/>
    <property type="match status" value="1"/>
</dbReference>
<evidence type="ECO:0000259" key="5">
    <source>
        <dbReference type="Pfam" id="PF21365"/>
    </source>
</evidence>
<dbReference type="Pfam" id="PF01055">
    <property type="entry name" value="Glyco_hydro_31_2nd"/>
    <property type="match status" value="1"/>
</dbReference>
<proteinExistence type="inferred from homology"/>
<dbReference type="GO" id="GO:0005975">
    <property type="term" value="P:carbohydrate metabolic process"/>
    <property type="evidence" value="ECO:0007669"/>
    <property type="project" value="InterPro"/>
</dbReference>
<dbReference type="CDD" id="cd14752">
    <property type="entry name" value="GH31_N"/>
    <property type="match status" value="1"/>
</dbReference>
<dbReference type="InterPro" id="IPR000322">
    <property type="entry name" value="Glyco_hydro_31_TIM"/>
</dbReference>
<dbReference type="InterPro" id="IPR051816">
    <property type="entry name" value="Glycosyl_Hydrolase_31"/>
</dbReference>
<dbReference type="SUPFAM" id="SSF51445">
    <property type="entry name" value="(Trans)glycosidases"/>
    <property type="match status" value="1"/>
</dbReference>
<keyword evidence="2 6" id="KW-0378">Hydrolase</keyword>
<reference evidence="6" key="1">
    <citation type="journal article" date="2014" name="Int. J. Syst. Evol. Microbiol.">
        <title>Complete genome sequence of Corynebacterium casei LMG S-19264T (=DSM 44701T), isolated from a smear-ripened cheese.</title>
        <authorList>
            <consortium name="US DOE Joint Genome Institute (JGI-PGF)"/>
            <person name="Walter F."/>
            <person name="Albersmeier A."/>
            <person name="Kalinowski J."/>
            <person name="Ruckert C."/>
        </authorList>
    </citation>
    <scope>NUCLEOTIDE SEQUENCE</scope>
    <source>
        <strain evidence="6">JCM 3051</strain>
    </source>
</reference>
<dbReference type="InterPro" id="IPR017853">
    <property type="entry name" value="GH"/>
</dbReference>
<dbReference type="CDD" id="cd06591">
    <property type="entry name" value="GH31_xylosidase_XylS"/>
    <property type="match status" value="1"/>
</dbReference>
<dbReference type="GO" id="GO:0004553">
    <property type="term" value="F:hydrolase activity, hydrolyzing O-glycosyl compounds"/>
    <property type="evidence" value="ECO:0007669"/>
    <property type="project" value="InterPro"/>
</dbReference>
<dbReference type="Gene3D" id="2.60.40.1180">
    <property type="entry name" value="Golgi alpha-mannosidase II"/>
    <property type="match status" value="1"/>
</dbReference>
<sequence>MTTTTTPPATTDPPPGAASPWHVDGTRLTWRGGGETLVVEPWGADSARVRSAQGEVVDTDWALLPAPETADARIELDGDVATLVNGRLRVVLTAHDHYHWQGGQRRFRCHVSFQDADGRELLAERESGGALALRARQYDAHPAGGWRTSLFLDSPADEKLVGMGLYQQDHIDLKGCTLELAHRNSQASVPFVVSSAGYGMLWHSPAVGHATFGRNGTEWTAESAPQIDYWVTAGDTPAQISRAYADATGHAPVMPERGLGYWQCKLRYSSQEELLEVAREHRRRDLPLDVIVADFFHWPRMGDFRFDDEFWPDPAAMVAELRDLGVELMVSVWPQVALTSENFDEMSRQGLLVATHRGIDVQMWFEGPSRFVDTTNPRARAYLWEKLRSGYGRHGIRTFWLDEAEPEFGQYDFGAYRYDAGPALAVTNIYPQTFSRAVFEGQQGDGETEIVNLVRCAWAGSQRYGALLWSGDIHSSWTAMRRQITAGIHVGVAGVPWFTTDIGGFGGGRTDDPAFQELLVRWFQMGAFMPVMRMHGDRAPQVPVVAADGSRRLPSGSGNELWSFGTENYEILARYVRFRERLRDYTRDVMRTAHEDGQPVMRGLFHNFPDDPQAWDVGDQFMHGPDVLVAPVTEPGATSRAVYLPAGARWTDLHTGAVHAGGQWVEADAPRHLVPVFTRDGALSDLQGYLVP</sequence>
<dbReference type="InterPro" id="IPR011013">
    <property type="entry name" value="Gal_mutarotase_sf_dom"/>
</dbReference>
<evidence type="ECO:0000313" key="7">
    <source>
        <dbReference type="Proteomes" id="UP000655589"/>
    </source>
</evidence>
<evidence type="ECO:0000256" key="1">
    <source>
        <dbReference type="ARBA" id="ARBA00007806"/>
    </source>
</evidence>
<keyword evidence="7" id="KW-1185">Reference proteome</keyword>
<dbReference type="PANTHER" id="PTHR43863:SF2">
    <property type="entry name" value="MALTASE-GLUCOAMYLASE"/>
    <property type="match status" value="1"/>
</dbReference>
<dbReference type="SUPFAM" id="SSF74650">
    <property type="entry name" value="Galactose mutarotase-like"/>
    <property type="match status" value="1"/>
</dbReference>
<evidence type="ECO:0000259" key="4">
    <source>
        <dbReference type="Pfam" id="PF01055"/>
    </source>
</evidence>
<evidence type="ECO:0000256" key="3">
    <source>
        <dbReference type="SAM" id="MobiDB-lite"/>
    </source>
</evidence>
<comment type="caution">
    <text evidence="6">The sequence shown here is derived from an EMBL/GenBank/DDBJ whole genome shotgun (WGS) entry which is preliminary data.</text>
</comment>
<evidence type="ECO:0000256" key="2">
    <source>
        <dbReference type="RuleBase" id="RU361185"/>
    </source>
</evidence>
<name>A0A8H9GV42_9MICO</name>
<evidence type="ECO:0000313" key="6">
    <source>
        <dbReference type="EMBL" id="GGM44226.1"/>
    </source>
</evidence>
<dbReference type="Proteomes" id="UP000655589">
    <property type="component" value="Unassembled WGS sequence"/>
</dbReference>
<feature type="region of interest" description="Disordered" evidence="3">
    <location>
        <begin position="1"/>
        <end position="22"/>
    </location>
</feature>
<dbReference type="Gene3D" id="3.20.20.80">
    <property type="entry name" value="Glycosidases"/>
    <property type="match status" value="1"/>
</dbReference>
<reference evidence="6" key="2">
    <citation type="submission" date="2020-09" db="EMBL/GenBank/DDBJ databases">
        <authorList>
            <person name="Sun Q."/>
            <person name="Ohkuma M."/>
        </authorList>
    </citation>
    <scope>NUCLEOTIDE SEQUENCE</scope>
    <source>
        <strain evidence="6">JCM 3051</strain>
    </source>
</reference>
<dbReference type="Pfam" id="PF21365">
    <property type="entry name" value="Glyco_hydro_31_3rd"/>
    <property type="match status" value="1"/>
</dbReference>
<protein>
    <submittedName>
        <fullName evidence="6">Glycosyl hydrolase</fullName>
    </submittedName>
</protein>
<dbReference type="RefSeq" id="WP_171106114.1">
    <property type="nucleotide sequence ID" value="NZ_BMPT01000030.1"/>
</dbReference>
<keyword evidence="2" id="KW-0326">Glycosidase</keyword>
<feature type="domain" description="Glycoside hydrolase family 31 TIM barrel" evidence="4">
    <location>
        <begin position="252"/>
        <end position="585"/>
    </location>
</feature>
<dbReference type="PANTHER" id="PTHR43863">
    <property type="entry name" value="HYDROLASE, PUTATIVE (AFU_ORTHOLOGUE AFUA_1G03140)-RELATED"/>
    <property type="match status" value="1"/>
</dbReference>
<dbReference type="AlphaFoldDB" id="A0A8H9GV42"/>